<organism evidence="8 9">
    <name type="scientific">Mycobacterium pinniadriaticum</name>
    <dbReference type="NCBI Taxonomy" id="2994102"/>
    <lineage>
        <taxon>Bacteria</taxon>
        <taxon>Bacillati</taxon>
        <taxon>Actinomycetota</taxon>
        <taxon>Actinomycetes</taxon>
        <taxon>Mycobacteriales</taxon>
        <taxon>Mycobacteriaceae</taxon>
        <taxon>Mycobacterium</taxon>
    </lineage>
</organism>
<keyword evidence="4" id="KW-0249">Electron transport</keyword>
<evidence type="ECO:0000256" key="5">
    <source>
        <dbReference type="ARBA" id="ARBA00023004"/>
    </source>
</evidence>
<evidence type="ECO:0000256" key="7">
    <source>
        <dbReference type="ARBA" id="ARBA00023291"/>
    </source>
</evidence>
<keyword evidence="3" id="KW-0479">Metal-binding</keyword>
<evidence type="ECO:0000313" key="9">
    <source>
        <dbReference type="Proteomes" id="UP001300745"/>
    </source>
</evidence>
<dbReference type="Gene3D" id="3.30.70.20">
    <property type="match status" value="1"/>
</dbReference>
<proteinExistence type="predicted"/>
<evidence type="ECO:0000256" key="2">
    <source>
        <dbReference type="ARBA" id="ARBA00022448"/>
    </source>
</evidence>
<evidence type="ECO:0000256" key="3">
    <source>
        <dbReference type="ARBA" id="ARBA00022723"/>
    </source>
</evidence>
<evidence type="ECO:0000256" key="4">
    <source>
        <dbReference type="ARBA" id="ARBA00022982"/>
    </source>
</evidence>
<dbReference type="Pfam" id="PF13370">
    <property type="entry name" value="Fer4_13"/>
    <property type="match status" value="1"/>
</dbReference>
<dbReference type="PANTHER" id="PTHR36923">
    <property type="entry name" value="FERREDOXIN"/>
    <property type="match status" value="1"/>
</dbReference>
<sequence length="64" mass="7031">MKVIVDAQRCELHGECMVAAPEVFDIEDDADMVTVLNPEPDENMRAAVEEAALMCPVAAIRIED</sequence>
<dbReference type="SUPFAM" id="SSF54862">
    <property type="entry name" value="4Fe-4S ferredoxins"/>
    <property type="match status" value="1"/>
</dbReference>
<keyword evidence="5" id="KW-0408">Iron</keyword>
<keyword evidence="9" id="KW-1185">Reference proteome</keyword>
<protein>
    <submittedName>
        <fullName evidence="8">Ferredoxin</fullName>
    </submittedName>
</protein>
<gene>
    <name evidence="8" type="ORF">ORI27_05985</name>
</gene>
<comment type="caution">
    <text evidence="8">The sequence shown here is derived from an EMBL/GenBank/DDBJ whole genome shotgun (WGS) entry which is preliminary data.</text>
</comment>
<keyword evidence="6" id="KW-0411">Iron-sulfur</keyword>
<dbReference type="Proteomes" id="UP001300745">
    <property type="component" value="Unassembled WGS sequence"/>
</dbReference>
<evidence type="ECO:0000256" key="6">
    <source>
        <dbReference type="ARBA" id="ARBA00023014"/>
    </source>
</evidence>
<evidence type="ECO:0000256" key="1">
    <source>
        <dbReference type="ARBA" id="ARBA00001927"/>
    </source>
</evidence>
<dbReference type="EMBL" id="JAPJDO010000004">
    <property type="protein sequence ID" value="MCX2936236.1"/>
    <property type="molecule type" value="Genomic_DNA"/>
</dbReference>
<accession>A0ABT3S9P4</accession>
<dbReference type="InterPro" id="IPR051269">
    <property type="entry name" value="Fe-S_cluster_ET"/>
</dbReference>
<dbReference type="PANTHER" id="PTHR36923:SF3">
    <property type="entry name" value="FERREDOXIN"/>
    <property type="match status" value="1"/>
</dbReference>
<evidence type="ECO:0000313" key="8">
    <source>
        <dbReference type="EMBL" id="MCX2936236.1"/>
    </source>
</evidence>
<name>A0ABT3S9P4_9MYCO</name>
<keyword evidence="2" id="KW-0813">Transport</keyword>
<comment type="cofactor">
    <cofactor evidence="1">
        <name>[3Fe-4S] cluster</name>
        <dbReference type="ChEBI" id="CHEBI:21137"/>
    </cofactor>
</comment>
<dbReference type="RefSeq" id="WP_265996031.1">
    <property type="nucleotide sequence ID" value="NZ_JAPJDN010000004.1"/>
</dbReference>
<reference evidence="8 9" key="1">
    <citation type="submission" date="2022-11" db="EMBL/GenBank/DDBJ databases">
        <title>Mycobacterium sp. nov.</title>
        <authorList>
            <person name="Papic B."/>
            <person name="Spicic S."/>
            <person name="Duvnjak S."/>
        </authorList>
    </citation>
    <scope>NUCLEOTIDE SEQUENCE [LARGE SCALE GENOMIC DNA]</scope>
    <source>
        <strain evidence="8 9">CVI_P4</strain>
    </source>
</reference>
<keyword evidence="7" id="KW-0003">3Fe-4S</keyword>